<dbReference type="AlphaFoldDB" id="A0A834JRP7"/>
<evidence type="ECO:0000256" key="3">
    <source>
        <dbReference type="ARBA" id="ARBA00023157"/>
    </source>
</evidence>
<dbReference type="SMART" id="SM00408">
    <property type="entry name" value="IGc2"/>
    <property type="match status" value="5"/>
</dbReference>
<proteinExistence type="predicted"/>
<dbReference type="GO" id="GO:0009653">
    <property type="term" value="P:anatomical structure morphogenesis"/>
    <property type="evidence" value="ECO:0007669"/>
    <property type="project" value="UniProtKB-ARBA"/>
</dbReference>
<gene>
    <name evidence="9" type="ORF">HZH68_012173</name>
</gene>
<keyword evidence="5" id="KW-0472">Membrane</keyword>
<reference evidence="9" key="1">
    <citation type="journal article" date="2020" name="G3 (Bethesda)">
        <title>High-Quality Assemblies for Three Invasive Social Wasps from the &lt;i&gt;Vespula&lt;/i&gt; Genus.</title>
        <authorList>
            <person name="Harrop T.W.R."/>
            <person name="Guhlin J."/>
            <person name="McLaughlin G.M."/>
            <person name="Permina E."/>
            <person name="Stockwell P."/>
            <person name="Gilligan J."/>
            <person name="Le Lec M.F."/>
            <person name="Gruber M.A.M."/>
            <person name="Quinn O."/>
            <person name="Lovegrove M."/>
            <person name="Duncan E.J."/>
            <person name="Remnant E.J."/>
            <person name="Van Eeckhoven J."/>
            <person name="Graham B."/>
            <person name="Knapp R.A."/>
            <person name="Langford K.W."/>
            <person name="Kronenberg Z."/>
            <person name="Press M.O."/>
            <person name="Eacker S.M."/>
            <person name="Wilson-Rankin E.E."/>
            <person name="Purcell J."/>
            <person name="Lester P.J."/>
            <person name="Dearden P.K."/>
        </authorList>
    </citation>
    <scope>NUCLEOTIDE SEQUENCE</scope>
    <source>
        <strain evidence="9">Linc-1</strain>
    </source>
</reference>
<dbReference type="Proteomes" id="UP000617340">
    <property type="component" value="Unassembled WGS sequence"/>
</dbReference>
<keyword evidence="2" id="KW-0677">Repeat</keyword>
<dbReference type="CDD" id="cd00063">
    <property type="entry name" value="FN3"/>
    <property type="match status" value="2"/>
</dbReference>
<feature type="chain" id="PRO_5032790266" description="Fasciclin-2" evidence="6">
    <location>
        <begin position="19"/>
        <end position="930"/>
    </location>
</feature>
<feature type="domain" description="Fibronectin type-III" evidence="8">
    <location>
        <begin position="667"/>
        <end position="776"/>
    </location>
</feature>
<sequence>MSAETSICISVLCVYVLAPLPQRQQPSLATARLAYANAASLEILPSGETQTKSIGSSNIFTCRPNVENPKLITDMQWLDPQNRVIESLNTSPGHSKPAMYTELHQDNSLSLFFNSLQEEQAGRYTCKGTYANSVPLNKSVTIDTIGEFLRAWSQRHRARDTQGRKWIETNDARVCVYVTVAITWDDAPKNQYPILGEDFSILCKVRARPSPSVDWLYNGELVKTNDHYIIDTHALKIKNVQESDDGIYTCRASVPTTGELRERPIRVEVHVRPIIEERPTPVDVIEGENENIECKAKGKPPPKFTWVKSLTKQNLSNADRFTVNPDTGDLTIVTVNREDAGEYQCTATNAAGSATSNIVVNVIVKPKIMEFPNVTVIQGNEVDVRCKAFGRPPPKVTLRKHTAEKAYVVGTQADDGRIILINQPDEVTGETVGTLNIRDVLRSYDGLYECVAENAGGVAHKNGHVTVEFPPSFAFMRNNTVWSWDRRPVNLTCIAESIPNATITWTMAGNKKIENVPEIKQYGKGPTSILMIVPLDSRYYTDYKCIAANSHGTREIIIQLRQATRPNELLQAKMAEITATTIRFDLVPPPTHPDLPVKSVIVQYKEEIQTWAEARNRTWSIDSVYVLEGLKPQTSYDFRFAAINKVGQGNWGTFYRETTPGRTFPKEPTIITKVSSEYDVSMFSNQYELLWTVPPDNGEPIDMYQIRYCQIKPVTGGEWQTEEDTCKTLNVKGVGRTKYWLKDLHSDYFYSVEVKARNAMGFSKPGVARFKTAKGLDTTVVHHQGPLISSAAIIGIVIAVLFIVIVIIDVICCCAHKTGIIYYVCERSRRKPVDEEDAKLGSLYGWRFPLPYCDQKMANVAGVTAIQDSGSGKNTIRLVKHTVIDEKEPLKEEKKITPIIDSGLRRETSVTFDGKRSVSKTGFVGKDSAV</sequence>
<evidence type="ECO:0000256" key="6">
    <source>
        <dbReference type="SAM" id="SignalP"/>
    </source>
</evidence>
<keyword evidence="3" id="KW-1015">Disulfide bond</keyword>
<comment type="caution">
    <text evidence="9">The sequence shown here is derived from an EMBL/GenBank/DDBJ whole genome shotgun (WGS) entry which is preliminary data.</text>
</comment>
<evidence type="ECO:0000256" key="5">
    <source>
        <dbReference type="SAM" id="Phobius"/>
    </source>
</evidence>
<evidence type="ECO:0000313" key="9">
    <source>
        <dbReference type="EMBL" id="KAF7390316.1"/>
    </source>
</evidence>
<dbReference type="Gene3D" id="2.60.40.10">
    <property type="entry name" value="Immunoglobulins"/>
    <property type="match status" value="7"/>
</dbReference>
<dbReference type="Pfam" id="PF00047">
    <property type="entry name" value="ig"/>
    <property type="match status" value="1"/>
</dbReference>
<feature type="domain" description="Ig-like" evidence="7">
    <location>
        <begin position="366"/>
        <end position="466"/>
    </location>
</feature>
<dbReference type="EMBL" id="JACSDZ010000012">
    <property type="protein sequence ID" value="KAF7390316.1"/>
    <property type="molecule type" value="Genomic_DNA"/>
</dbReference>
<dbReference type="GO" id="GO:0030154">
    <property type="term" value="P:cell differentiation"/>
    <property type="evidence" value="ECO:0007669"/>
    <property type="project" value="UniProtKB-ARBA"/>
</dbReference>
<dbReference type="InterPro" id="IPR036179">
    <property type="entry name" value="Ig-like_dom_sf"/>
</dbReference>
<evidence type="ECO:0000313" key="10">
    <source>
        <dbReference type="Proteomes" id="UP000617340"/>
    </source>
</evidence>
<evidence type="ECO:0000256" key="4">
    <source>
        <dbReference type="ARBA" id="ARBA00023319"/>
    </source>
</evidence>
<accession>A0A834JRP7</accession>
<keyword evidence="5" id="KW-0812">Transmembrane</keyword>
<dbReference type="InterPro" id="IPR003961">
    <property type="entry name" value="FN3_dom"/>
</dbReference>
<dbReference type="Pfam" id="PF00041">
    <property type="entry name" value="fn3"/>
    <property type="match status" value="2"/>
</dbReference>
<dbReference type="CDD" id="cd00096">
    <property type="entry name" value="Ig"/>
    <property type="match status" value="2"/>
</dbReference>
<dbReference type="SUPFAM" id="SSF49265">
    <property type="entry name" value="Fibronectin type III"/>
    <property type="match status" value="1"/>
</dbReference>
<name>A0A834JRP7_VESGE</name>
<evidence type="ECO:0000259" key="8">
    <source>
        <dbReference type="PROSITE" id="PS50853"/>
    </source>
</evidence>
<keyword evidence="5" id="KW-1133">Transmembrane helix</keyword>
<feature type="domain" description="Ig-like" evidence="7">
    <location>
        <begin position="26"/>
        <end position="141"/>
    </location>
</feature>
<feature type="domain" description="Ig-like" evidence="7">
    <location>
        <begin position="471"/>
        <end position="557"/>
    </location>
</feature>
<evidence type="ECO:0000259" key="7">
    <source>
        <dbReference type="PROSITE" id="PS50835"/>
    </source>
</evidence>
<feature type="transmembrane region" description="Helical" evidence="5">
    <location>
        <begin position="787"/>
        <end position="812"/>
    </location>
</feature>
<keyword evidence="1 6" id="KW-0732">Signal</keyword>
<dbReference type="InterPro" id="IPR013098">
    <property type="entry name" value="Ig_I-set"/>
</dbReference>
<feature type="domain" description="Ig-like" evidence="7">
    <location>
        <begin position="196"/>
        <end position="266"/>
    </location>
</feature>
<evidence type="ECO:0000256" key="1">
    <source>
        <dbReference type="ARBA" id="ARBA00022729"/>
    </source>
</evidence>
<dbReference type="PROSITE" id="PS50853">
    <property type="entry name" value="FN3"/>
    <property type="match status" value="2"/>
</dbReference>
<dbReference type="SMART" id="SM00409">
    <property type="entry name" value="IG"/>
    <property type="match status" value="5"/>
</dbReference>
<keyword evidence="10" id="KW-1185">Reference proteome</keyword>
<dbReference type="InterPro" id="IPR007110">
    <property type="entry name" value="Ig-like_dom"/>
</dbReference>
<dbReference type="InterPro" id="IPR013783">
    <property type="entry name" value="Ig-like_fold"/>
</dbReference>
<dbReference type="InterPro" id="IPR003598">
    <property type="entry name" value="Ig_sub2"/>
</dbReference>
<dbReference type="Pfam" id="PF07679">
    <property type="entry name" value="I-set"/>
    <property type="match status" value="2"/>
</dbReference>
<dbReference type="InterPro" id="IPR036116">
    <property type="entry name" value="FN3_sf"/>
</dbReference>
<dbReference type="PANTHER" id="PTHR12231:SF269">
    <property type="entry name" value="FASCILIN 2-LIKE PROTEIN"/>
    <property type="match status" value="1"/>
</dbReference>
<dbReference type="PROSITE" id="PS50835">
    <property type="entry name" value="IG_LIKE"/>
    <property type="match status" value="5"/>
</dbReference>
<dbReference type="InterPro" id="IPR051170">
    <property type="entry name" value="Neural/epithelial_adhesion"/>
</dbReference>
<keyword evidence="4" id="KW-0393">Immunoglobulin domain</keyword>
<evidence type="ECO:0008006" key="11">
    <source>
        <dbReference type="Google" id="ProtNLM"/>
    </source>
</evidence>
<feature type="signal peptide" evidence="6">
    <location>
        <begin position="1"/>
        <end position="18"/>
    </location>
</feature>
<dbReference type="InterPro" id="IPR003599">
    <property type="entry name" value="Ig_sub"/>
</dbReference>
<feature type="domain" description="Fibronectin type-III" evidence="8">
    <location>
        <begin position="566"/>
        <end position="662"/>
    </location>
</feature>
<dbReference type="SUPFAM" id="SSF48726">
    <property type="entry name" value="Immunoglobulin"/>
    <property type="match status" value="5"/>
</dbReference>
<dbReference type="InterPro" id="IPR013151">
    <property type="entry name" value="Immunoglobulin_dom"/>
</dbReference>
<dbReference type="PANTHER" id="PTHR12231">
    <property type="entry name" value="CTX-RELATED TYPE I TRANSMEMBRANE PROTEIN"/>
    <property type="match status" value="1"/>
</dbReference>
<protein>
    <recommendedName>
        <fullName evidence="11">Fasciclin-2</fullName>
    </recommendedName>
</protein>
<organism evidence="9 10">
    <name type="scientific">Vespula germanica</name>
    <name type="common">German yellow jacket</name>
    <name type="synonym">Paravespula germanica</name>
    <dbReference type="NCBI Taxonomy" id="30212"/>
    <lineage>
        <taxon>Eukaryota</taxon>
        <taxon>Metazoa</taxon>
        <taxon>Ecdysozoa</taxon>
        <taxon>Arthropoda</taxon>
        <taxon>Hexapoda</taxon>
        <taxon>Insecta</taxon>
        <taxon>Pterygota</taxon>
        <taxon>Neoptera</taxon>
        <taxon>Endopterygota</taxon>
        <taxon>Hymenoptera</taxon>
        <taxon>Apocrita</taxon>
        <taxon>Aculeata</taxon>
        <taxon>Vespoidea</taxon>
        <taxon>Vespidae</taxon>
        <taxon>Vespinae</taxon>
        <taxon>Vespula</taxon>
    </lineage>
</organism>
<evidence type="ECO:0000256" key="2">
    <source>
        <dbReference type="ARBA" id="ARBA00022737"/>
    </source>
</evidence>
<dbReference type="FunFam" id="2.60.40.10:FF:000107">
    <property type="entry name" value="Myosin, light chain kinase a"/>
    <property type="match status" value="1"/>
</dbReference>
<dbReference type="Pfam" id="PF13927">
    <property type="entry name" value="Ig_3"/>
    <property type="match status" value="2"/>
</dbReference>
<feature type="domain" description="Ig-like" evidence="7">
    <location>
        <begin position="273"/>
        <end position="361"/>
    </location>
</feature>
<dbReference type="GO" id="GO:0043005">
    <property type="term" value="C:neuron projection"/>
    <property type="evidence" value="ECO:0007669"/>
    <property type="project" value="TreeGrafter"/>
</dbReference>
<dbReference type="SMART" id="SM00060">
    <property type="entry name" value="FN3"/>
    <property type="match status" value="2"/>
</dbReference>